<comment type="caution">
    <text evidence="1">The sequence shown here is derived from an EMBL/GenBank/DDBJ whole genome shotgun (WGS) entry which is preliminary data.</text>
</comment>
<reference evidence="1" key="1">
    <citation type="journal article" date="2014" name="Front. Microbiol.">
        <title>High frequency of phylogenetically diverse reductive dehalogenase-homologous genes in deep subseafloor sedimentary metagenomes.</title>
        <authorList>
            <person name="Kawai M."/>
            <person name="Futagami T."/>
            <person name="Toyoda A."/>
            <person name="Takaki Y."/>
            <person name="Nishi S."/>
            <person name="Hori S."/>
            <person name="Arai W."/>
            <person name="Tsubouchi T."/>
            <person name="Morono Y."/>
            <person name="Uchiyama I."/>
            <person name="Ito T."/>
            <person name="Fujiyama A."/>
            <person name="Inagaki F."/>
            <person name="Takami H."/>
        </authorList>
    </citation>
    <scope>NUCLEOTIDE SEQUENCE</scope>
    <source>
        <strain evidence="1">Expedition CK06-06</strain>
    </source>
</reference>
<evidence type="ECO:0000313" key="1">
    <source>
        <dbReference type="EMBL" id="GAI76801.1"/>
    </source>
</evidence>
<accession>X1SCF1</accession>
<organism evidence="1">
    <name type="scientific">marine sediment metagenome</name>
    <dbReference type="NCBI Taxonomy" id="412755"/>
    <lineage>
        <taxon>unclassified sequences</taxon>
        <taxon>metagenomes</taxon>
        <taxon>ecological metagenomes</taxon>
    </lineage>
</organism>
<dbReference type="AlphaFoldDB" id="X1SCF1"/>
<protein>
    <submittedName>
        <fullName evidence="1">Uncharacterized protein</fullName>
    </submittedName>
</protein>
<proteinExistence type="predicted"/>
<name>X1SCF1_9ZZZZ</name>
<dbReference type="EMBL" id="BARW01011795">
    <property type="protein sequence ID" value="GAI76801.1"/>
    <property type="molecule type" value="Genomic_DNA"/>
</dbReference>
<gene>
    <name evidence="1" type="ORF">S12H4_22568</name>
</gene>
<sequence>MATPDFLKWLEREEEVFGMTGAIERSIDPDACRRMLLEELGYDPSDKQVGAMYEAGRMRYETLPTIGVSTSQVLYPWGKQTWYRDLTTGRRIGTADVQYRIDLMGF</sequence>